<comment type="caution">
    <text evidence="1">The sequence shown here is derived from an EMBL/GenBank/DDBJ whole genome shotgun (WGS) entry which is preliminary data.</text>
</comment>
<dbReference type="Proteomes" id="UP000199598">
    <property type="component" value="Unassembled WGS sequence"/>
</dbReference>
<reference evidence="1 2" key="1">
    <citation type="submission" date="2016-10" db="EMBL/GenBank/DDBJ databases">
        <authorList>
            <person name="Varghese N."/>
            <person name="Submissions S."/>
        </authorList>
    </citation>
    <scope>NUCLEOTIDE SEQUENCE [LARGE SCALE GENOMIC DNA]</scope>
    <source>
        <strain evidence="1 2">DSM 16392</strain>
    </source>
</reference>
<protein>
    <submittedName>
        <fullName evidence="1">Uncharacterized protein</fullName>
    </submittedName>
</protein>
<keyword evidence="2" id="KW-1185">Reference proteome</keyword>
<dbReference type="RefSeq" id="WP_093519037.1">
    <property type="nucleotide sequence ID" value="NZ_FOSK01000004.1"/>
</dbReference>
<name>A0A1I3Z132_9HYPH</name>
<sequence>MARQTVPFKQADVVRAYKAAEKVGIAPEQLRVTIRPETQEIIMEPLKQEANDNRPNPWDDLL</sequence>
<accession>A0A1I3Z132</accession>
<evidence type="ECO:0000313" key="1">
    <source>
        <dbReference type="EMBL" id="SFK37788.1"/>
    </source>
</evidence>
<organism evidence="1 2">
    <name type="scientific">Pseudovibrio ascidiaceicola</name>
    <dbReference type="NCBI Taxonomy" id="285279"/>
    <lineage>
        <taxon>Bacteria</taxon>
        <taxon>Pseudomonadati</taxon>
        <taxon>Pseudomonadota</taxon>
        <taxon>Alphaproteobacteria</taxon>
        <taxon>Hyphomicrobiales</taxon>
        <taxon>Stappiaceae</taxon>
        <taxon>Pseudovibrio</taxon>
    </lineage>
</organism>
<gene>
    <name evidence="1" type="ORF">SAMN04488518_104355</name>
</gene>
<dbReference type="EMBL" id="FOSK01000004">
    <property type="protein sequence ID" value="SFK37788.1"/>
    <property type="molecule type" value="Genomic_DNA"/>
</dbReference>
<proteinExistence type="predicted"/>
<evidence type="ECO:0000313" key="2">
    <source>
        <dbReference type="Proteomes" id="UP000199598"/>
    </source>
</evidence>